<dbReference type="EMBL" id="CAFBQW010000335">
    <property type="protein sequence ID" value="CAB5069368.1"/>
    <property type="molecule type" value="Genomic_DNA"/>
</dbReference>
<accession>A0A6J7UY70</accession>
<sequence length="135" mass="14493">MTNPDSRTTITRLIGVYDADGTLRGELAYWVGARLGRTHCSLCEITHGLVKERSDWKSCKEGIAVPFDTYHRNDQPSSVRSATGDTAPVVVAETTSGITVLLGSTALDSCGGSVDQLIEMIEAAVLENGLEWPNP</sequence>
<reference evidence="1" key="1">
    <citation type="submission" date="2020-05" db="EMBL/GenBank/DDBJ databases">
        <authorList>
            <person name="Chiriac C."/>
            <person name="Salcher M."/>
            <person name="Ghai R."/>
            <person name="Kavagutti S V."/>
        </authorList>
    </citation>
    <scope>NUCLEOTIDE SEQUENCE</scope>
</reference>
<proteinExistence type="predicted"/>
<protein>
    <submittedName>
        <fullName evidence="1">Unannotated protein</fullName>
    </submittedName>
</protein>
<gene>
    <name evidence="1" type="ORF">UFOPK4354_02027</name>
</gene>
<evidence type="ECO:0000313" key="1">
    <source>
        <dbReference type="EMBL" id="CAB5069368.1"/>
    </source>
</evidence>
<name>A0A6J7UY70_9ZZZZ</name>
<organism evidence="1">
    <name type="scientific">freshwater metagenome</name>
    <dbReference type="NCBI Taxonomy" id="449393"/>
    <lineage>
        <taxon>unclassified sequences</taxon>
        <taxon>metagenomes</taxon>
        <taxon>ecological metagenomes</taxon>
    </lineage>
</organism>
<dbReference type="AlphaFoldDB" id="A0A6J7UY70"/>